<gene>
    <name evidence="1" type="ORF">ARMGADRAFT_948095</name>
</gene>
<dbReference type="OrthoDB" id="3359487at2759"/>
<dbReference type="OMA" id="ITHAILD"/>
<dbReference type="InterPro" id="IPR012337">
    <property type="entry name" value="RNaseH-like_sf"/>
</dbReference>
<organism evidence="1 2">
    <name type="scientific">Armillaria gallica</name>
    <name type="common">Bulbous honey fungus</name>
    <name type="synonym">Armillaria bulbosa</name>
    <dbReference type="NCBI Taxonomy" id="47427"/>
    <lineage>
        <taxon>Eukaryota</taxon>
        <taxon>Fungi</taxon>
        <taxon>Dikarya</taxon>
        <taxon>Basidiomycota</taxon>
        <taxon>Agaricomycotina</taxon>
        <taxon>Agaricomycetes</taxon>
        <taxon>Agaricomycetidae</taxon>
        <taxon>Agaricales</taxon>
        <taxon>Marasmiineae</taxon>
        <taxon>Physalacriaceae</taxon>
        <taxon>Armillaria</taxon>
    </lineage>
</organism>
<evidence type="ECO:0000313" key="2">
    <source>
        <dbReference type="Proteomes" id="UP000217790"/>
    </source>
</evidence>
<evidence type="ECO:0000313" key="1">
    <source>
        <dbReference type="EMBL" id="PBK81504.1"/>
    </source>
</evidence>
<dbReference type="EMBL" id="KZ293729">
    <property type="protein sequence ID" value="PBK81504.1"/>
    <property type="molecule type" value="Genomic_DNA"/>
</dbReference>
<dbReference type="Proteomes" id="UP000217790">
    <property type="component" value="Unassembled WGS sequence"/>
</dbReference>
<proteinExistence type="predicted"/>
<protein>
    <submittedName>
        <fullName evidence="1">Uncharacterized protein</fullName>
    </submittedName>
</protein>
<dbReference type="InParanoid" id="A0A2H3CJI2"/>
<accession>A0A2H3CJI2</accession>
<dbReference type="AlphaFoldDB" id="A0A2H3CJI2"/>
<name>A0A2H3CJI2_ARMGA</name>
<sequence>MQEDLTEKHKEVGIAVQKMIRAVITRWLTHGTVLRCALVLRPALDALCDMDDWNRNQKKAINWFKLSRCEWQFIEQLCPMLVMLSVASERMSSSGVPLLHEVIPLFDLLISKFEDIIVNTNLFPGVCAATICGCAILCKYYLKTDDSYMYRMAMIMHPGHKMSYFWEQKWEPEWIDRCYDIVREIWNEQYKPAPVTRMPEKQVSLLIP</sequence>
<keyword evidence="2" id="KW-1185">Reference proteome</keyword>
<reference evidence="2" key="1">
    <citation type="journal article" date="2017" name="Nat. Ecol. Evol.">
        <title>Genome expansion and lineage-specific genetic innovations in the forest pathogenic fungi Armillaria.</title>
        <authorList>
            <person name="Sipos G."/>
            <person name="Prasanna A.N."/>
            <person name="Walter M.C."/>
            <person name="O'Connor E."/>
            <person name="Balint B."/>
            <person name="Krizsan K."/>
            <person name="Kiss B."/>
            <person name="Hess J."/>
            <person name="Varga T."/>
            <person name="Slot J."/>
            <person name="Riley R."/>
            <person name="Boka B."/>
            <person name="Rigling D."/>
            <person name="Barry K."/>
            <person name="Lee J."/>
            <person name="Mihaltcheva S."/>
            <person name="LaButti K."/>
            <person name="Lipzen A."/>
            <person name="Waldron R."/>
            <person name="Moloney N.M."/>
            <person name="Sperisen C."/>
            <person name="Kredics L."/>
            <person name="Vagvoelgyi C."/>
            <person name="Patrignani A."/>
            <person name="Fitzpatrick D."/>
            <person name="Nagy I."/>
            <person name="Doyle S."/>
            <person name="Anderson J.B."/>
            <person name="Grigoriev I.V."/>
            <person name="Gueldener U."/>
            <person name="Muensterkoetter M."/>
            <person name="Nagy L.G."/>
        </authorList>
    </citation>
    <scope>NUCLEOTIDE SEQUENCE [LARGE SCALE GENOMIC DNA]</scope>
    <source>
        <strain evidence="2">Ar21-2</strain>
    </source>
</reference>
<dbReference type="SUPFAM" id="SSF53098">
    <property type="entry name" value="Ribonuclease H-like"/>
    <property type="match status" value="1"/>
</dbReference>